<protein>
    <submittedName>
        <fullName evidence="1">Uncharacterized protein</fullName>
    </submittedName>
</protein>
<keyword evidence="2" id="KW-1185">Reference proteome</keyword>
<dbReference type="Proteomes" id="UP001590951">
    <property type="component" value="Unassembled WGS sequence"/>
</dbReference>
<name>A0ABR4AVG3_9LECA</name>
<gene>
    <name evidence="1" type="ORF">ABVK25_010108</name>
</gene>
<dbReference type="EMBL" id="JBHFEH010000060">
    <property type="protein sequence ID" value="KAL2049648.1"/>
    <property type="molecule type" value="Genomic_DNA"/>
</dbReference>
<sequence>MVISQLGFQVSASRTIISSQAQYSQILGQNRSDYSSEVVLVVDTELLTDPMEADVRSWDPNPVHQFIKPRIVPICAIPWIAFRETAHLLSFDIQHLADVWKYTFDTIGNENDHKVISPIHKSMLDIWSNHLATLLQKPMSRFVVLTPDSDWQTEILRNHVLGQPIGEVIGILPTEIQDL</sequence>
<comment type="caution">
    <text evidence="1">The sequence shown here is derived from an EMBL/GenBank/DDBJ whole genome shotgun (WGS) entry which is preliminary data.</text>
</comment>
<proteinExistence type="predicted"/>
<evidence type="ECO:0000313" key="1">
    <source>
        <dbReference type="EMBL" id="KAL2049648.1"/>
    </source>
</evidence>
<evidence type="ECO:0000313" key="2">
    <source>
        <dbReference type="Proteomes" id="UP001590951"/>
    </source>
</evidence>
<accession>A0ABR4AVG3</accession>
<reference evidence="1 2" key="1">
    <citation type="submission" date="2024-09" db="EMBL/GenBank/DDBJ databases">
        <title>Rethinking Asexuality: The Enigmatic Case of Functional Sexual Genes in Lepraria (Stereocaulaceae).</title>
        <authorList>
            <person name="Doellman M."/>
            <person name="Sun Y."/>
            <person name="Barcenas-Pena A."/>
            <person name="Lumbsch H.T."/>
            <person name="Grewe F."/>
        </authorList>
    </citation>
    <scope>NUCLEOTIDE SEQUENCE [LARGE SCALE GENOMIC DNA]</scope>
    <source>
        <strain evidence="1 2">Grewe 0041</strain>
    </source>
</reference>
<organism evidence="1 2">
    <name type="scientific">Lepraria finkii</name>
    <dbReference type="NCBI Taxonomy" id="1340010"/>
    <lineage>
        <taxon>Eukaryota</taxon>
        <taxon>Fungi</taxon>
        <taxon>Dikarya</taxon>
        <taxon>Ascomycota</taxon>
        <taxon>Pezizomycotina</taxon>
        <taxon>Lecanoromycetes</taxon>
        <taxon>OSLEUM clade</taxon>
        <taxon>Lecanoromycetidae</taxon>
        <taxon>Lecanorales</taxon>
        <taxon>Lecanorineae</taxon>
        <taxon>Stereocaulaceae</taxon>
        <taxon>Lepraria</taxon>
    </lineage>
</organism>